<name>A0ABR6PWP2_9FLAO</name>
<accession>A0ABR6PWP2</accession>
<dbReference type="EMBL" id="JACHKS010000001">
    <property type="protein sequence ID" value="MBB6330088.1"/>
    <property type="molecule type" value="Genomic_DNA"/>
</dbReference>
<dbReference type="RefSeq" id="WP_184553497.1">
    <property type="nucleotide sequence ID" value="NZ_JACHKS010000001.1"/>
</dbReference>
<dbReference type="Proteomes" id="UP000587367">
    <property type="component" value="Unassembled WGS sequence"/>
</dbReference>
<reference evidence="1 2" key="1">
    <citation type="submission" date="2020-08" db="EMBL/GenBank/DDBJ databases">
        <title>Functional genomics of gut bacteria from endangered species of beetles.</title>
        <authorList>
            <person name="Carlos-Shanley C."/>
        </authorList>
    </citation>
    <scope>NUCLEOTIDE SEQUENCE [LARGE SCALE GENOMIC DNA]</scope>
    <source>
        <strain evidence="1 2">S00068</strain>
    </source>
</reference>
<sequence>MEINYKKQDYLNSAIIQFVELLEHSIEKPLSQSNFGSINLKEVVDLSKYLVDTPRIISETNGVKVLSKKECINFDCIGLNSENYSKFIKFLENIYKDKNFNEKISFSFLEKISFQYILDNKNEKNLNQLFSSYLIQNIIKEVKEYEIYFKVLYLDIDACFNIGNVNFSYVDESFFNNTNKDILFKTYKGEVLVSYKVKAEREKAKEKALKKCSLAIDCLKLCFDTIAIPNIKTSFDIDSRTNENLQNEILLKDIHNPNDISIDKFRVPSHQNINNNSWNIITNRGLEVFNSFLLSIDEKDELSELELLISNSLQLFAYSISINNLNRRVVELFTLLESLLLPDSNAPILDCLAKYLSKLITKNIDERKNIISLIKEMYAVRSSYVHHASNKSIDLEKLGKFQILIHMLILKFIKLSEIHSTKKTILDEIDDAILGAY</sequence>
<organism evidence="1 2">
    <name type="scientific">Chryseobacterium sediminis</name>
    <dbReference type="NCBI Taxonomy" id="1679494"/>
    <lineage>
        <taxon>Bacteria</taxon>
        <taxon>Pseudomonadati</taxon>
        <taxon>Bacteroidota</taxon>
        <taxon>Flavobacteriia</taxon>
        <taxon>Flavobacteriales</taxon>
        <taxon>Weeksellaceae</taxon>
        <taxon>Chryseobacterium group</taxon>
        <taxon>Chryseobacterium</taxon>
    </lineage>
</organism>
<evidence type="ECO:0008006" key="3">
    <source>
        <dbReference type="Google" id="ProtNLM"/>
    </source>
</evidence>
<keyword evidence="2" id="KW-1185">Reference proteome</keyword>
<evidence type="ECO:0000313" key="2">
    <source>
        <dbReference type="Proteomes" id="UP000587367"/>
    </source>
</evidence>
<comment type="caution">
    <text evidence="1">The sequence shown here is derived from an EMBL/GenBank/DDBJ whole genome shotgun (WGS) entry which is preliminary data.</text>
</comment>
<evidence type="ECO:0000313" key="1">
    <source>
        <dbReference type="EMBL" id="MBB6330088.1"/>
    </source>
</evidence>
<gene>
    <name evidence="1" type="ORF">HNP24_001038</name>
</gene>
<protein>
    <recommendedName>
        <fullName evidence="3">Apea-like HEPN domain-containing protein</fullName>
    </recommendedName>
</protein>
<proteinExistence type="predicted"/>